<dbReference type="AlphaFoldDB" id="A0A7J0D5J1"/>
<gene>
    <name evidence="1" type="ORF">Smic_85440</name>
</gene>
<name>A0A7J0D5J1_STRMI</name>
<dbReference type="Proteomes" id="UP000498740">
    <property type="component" value="Unassembled WGS sequence"/>
</dbReference>
<evidence type="ECO:0000313" key="1">
    <source>
        <dbReference type="EMBL" id="GFN09988.1"/>
    </source>
</evidence>
<protein>
    <submittedName>
        <fullName evidence="1">Uncharacterized protein</fullName>
    </submittedName>
</protein>
<organism evidence="1 2">
    <name type="scientific">Streptomyces microflavus</name>
    <name type="common">Streptomyces lipmanii</name>
    <dbReference type="NCBI Taxonomy" id="1919"/>
    <lineage>
        <taxon>Bacteria</taxon>
        <taxon>Bacillati</taxon>
        <taxon>Actinomycetota</taxon>
        <taxon>Actinomycetes</taxon>
        <taxon>Kitasatosporales</taxon>
        <taxon>Streptomycetaceae</taxon>
        <taxon>Streptomyces</taxon>
    </lineage>
</organism>
<reference evidence="1 2" key="1">
    <citation type="submission" date="2020-05" db="EMBL/GenBank/DDBJ databases">
        <title>Whole genome shotgun sequence of Streptomyces microflavus NBRC 13062.</title>
        <authorList>
            <person name="Komaki H."/>
            <person name="Tamura T."/>
        </authorList>
    </citation>
    <scope>NUCLEOTIDE SEQUENCE [LARGE SCALE GENOMIC DNA]</scope>
    <source>
        <strain evidence="1 2">NBRC 13062</strain>
    </source>
</reference>
<comment type="caution">
    <text evidence="1">The sequence shown here is derived from an EMBL/GenBank/DDBJ whole genome shotgun (WGS) entry which is preliminary data.</text>
</comment>
<proteinExistence type="predicted"/>
<accession>A0A7J0D5J1</accession>
<sequence>MALCRRTLEACLLPAPGETMGSDAGFRLGFTRDVDTVTGGLRRLGPVLLPDGPPGGGGPSGD</sequence>
<evidence type="ECO:0000313" key="2">
    <source>
        <dbReference type="Proteomes" id="UP000498740"/>
    </source>
</evidence>
<dbReference type="EMBL" id="BLWD01000004">
    <property type="protein sequence ID" value="GFN09988.1"/>
    <property type="molecule type" value="Genomic_DNA"/>
</dbReference>